<evidence type="ECO:0000313" key="1">
    <source>
        <dbReference type="EMBL" id="KAK7493062.1"/>
    </source>
</evidence>
<name>A0ABD0L1W9_9CAEN</name>
<reference evidence="1 2" key="1">
    <citation type="journal article" date="2023" name="Sci. Data">
        <title>Genome assembly of the Korean intertidal mud-creeper Batillaria attramentaria.</title>
        <authorList>
            <person name="Patra A.K."/>
            <person name="Ho P.T."/>
            <person name="Jun S."/>
            <person name="Lee S.J."/>
            <person name="Kim Y."/>
            <person name="Won Y.J."/>
        </authorList>
    </citation>
    <scope>NUCLEOTIDE SEQUENCE [LARGE SCALE GENOMIC DNA]</scope>
    <source>
        <strain evidence="1">Wonlab-2016</strain>
    </source>
</reference>
<proteinExistence type="predicted"/>
<accession>A0ABD0L1W9</accession>
<comment type="caution">
    <text evidence="1">The sequence shown here is derived from an EMBL/GenBank/DDBJ whole genome shotgun (WGS) entry which is preliminary data.</text>
</comment>
<sequence>MWQRIRCEQKTKTEASACLLGESSKRISIDRRAPCGGEVTVINSWTVRWDRFGEHLSECSEQYRQISTHQRQLFPNCCTRSSLSLSPPPHTPSVVAVIEAHVFRES</sequence>
<evidence type="ECO:0000313" key="2">
    <source>
        <dbReference type="Proteomes" id="UP001519460"/>
    </source>
</evidence>
<gene>
    <name evidence="1" type="ORF">BaRGS_00015792</name>
</gene>
<keyword evidence="2" id="KW-1185">Reference proteome</keyword>
<dbReference type="EMBL" id="JACVVK020000097">
    <property type="protein sequence ID" value="KAK7493062.1"/>
    <property type="molecule type" value="Genomic_DNA"/>
</dbReference>
<dbReference type="Proteomes" id="UP001519460">
    <property type="component" value="Unassembled WGS sequence"/>
</dbReference>
<protein>
    <submittedName>
        <fullName evidence="1">Uncharacterized protein</fullName>
    </submittedName>
</protein>
<dbReference type="AlphaFoldDB" id="A0ABD0L1W9"/>
<organism evidence="1 2">
    <name type="scientific">Batillaria attramentaria</name>
    <dbReference type="NCBI Taxonomy" id="370345"/>
    <lineage>
        <taxon>Eukaryota</taxon>
        <taxon>Metazoa</taxon>
        <taxon>Spiralia</taxon>
        <taxon>Lophotrochozoa</taxon>
        <taxon>Mollusca</taxon>
        <taxon>Gastropoda</taxon>
        <taxon>Caenogastropoda</taxon>
        <taxon>Sorbeoconcha</taxon>
        <taxon>Cerithioidea</taxon>
        <taxon>Batillariidae</taxon>
        <taxon>Batillaria</taxon>
    </lineage>
</organism>